<protein>
    <submittedName>
        <fullName evidence="1">Uncharacterized protein</fullName>
    </submittedName>
</protein>
<feature type="non-terminal residue" evidence="1">
    <location>
        <position position="1"/>
    </location>
</feature>
<gene>
    <name evidence="1" type="ORF">METZ01_LOCUS301623</name>
</gene>
<dbReference type="EMBL" id="UINC01093946">
    <property type="protein sequence ID" value="SVC48769.1"/>
    <property type="molecule type" value="Genomic_DNA"/>
</dbReference>
<evidence type="ECO:0000313" key="1">
    <source>
        <dbReference type="EMBL" id="SVC48769.1"/>
    </source>
</evidence>
<reference evidence="1" key="1">
    <citation type="submission" date="2018-05" db="EMBL/GenBank/DDBJ databases">
        <authorList>
            <person name="Lanie J.A."/>
            <person name="Ng W.-L."/>
            <person name="Kazmierczak K.M."/>
            <person name="Andrzejewski T.M."/>
            <person name="Davidsen T.M."/>
            <person name="Wayne K.J."/>
            <person name="Tettelin H."/>
            <person name="Glass J.I."/>
            <person name="Rusch D."/>
            <person name="Podicherti R."/>
            <person name="Tsui H.-C.T."/>
            <person name="Winkler M.E."/>
        </authorList>
    </citation>
    <scope>NUCLEOTIDE SEQUENCE</scope>
</reference>
<sequence>AIRVQVAACAFNDAGVGIGRAGIARLPVLNERGIAAVAVDCMSARIGDARSMWETGKVSYVNEVSKEMGIGPGQSLPVFAEKVRRAMRRAQDRQHQSI</sequence>
<name>A0A382MIT7_9ZZZZ</name>
<accession>A0A382MIT7</accession>
<proteinExistence type="predicted"/>
<dbReference type="AlphaFoldDB" id="A0A382MIT7"/>
<organism evidence="1">
    <name type="scientific">marine metagenome</name>
    <dbReference type="NCBI Taxonomy" id="408172"/>
    <lineage>
        <taxon>unclassified sequences</taxon>
        <taxon>metagenomes</taxon>
        <taxon>ecological metagenomes</taxon>
    </lineage>
</organism>